<feature type="region of interest" description="Disordered" evidence="6">
    <location>
        <begin position="835"/>
        <end position="863"/>
    </location>
</feature>
<dbReference type="Gene3D" id="1.25.40.10">
    <property type="entry name" value="Tetratricopeptide repeat domain"/>
    <property type="match status" value="2"/>
</dbReference>
<comment type="function">
    <text evidence="3">Regulates mitochondrial small subunit maturation by controlling 15S rRNA 5'-end processing. Localizes to the 5' precursor of the 15S rRNA in a position that is subsequently occupied by mS47 in the mature yeast mtSSU. Uses structure and sequence-specific RNA recognition, binding to a single-stranded region of the precursor and specifically recognizing bases -6 to -1. The exchange of Ccm1 for mS47 is coupled to the irreversible removal of precursor rRNA that is accompanied by conformational changes of the mitoribosomal proteins uS5m and mS26. These conformational changes signal completion of 5'-end rRNA processing through protection of the mature 5'-end of the 15S rRNA and stabilization of mS47. The removal of the 5' precursor together with the dissociation of Ccm1 may be catalyzed by the 5'-3' exoribonuclease Pet127. Involved in the specific removal of group I introns in mitochondrial encoded transcripts.</text>
</comment>
<keyword evidence="2" id="KW-0677">Repeat</keyword>
<evidence type="ECO:0000256" key="6">
    <source>
        <dbReference type="SAM" id="MobiDB-lite"/>
    </source>
</evidence>
<comment type="subunit">
    <text evidence="4">Binds to mitochondrial small subunit 15S rRNA.</text>
</comment>
<dbReference type="OrthoDB" id="185373at2759"/>
<reference evidence="7" key="2">
    <citation type="submission" date="2010-07" db="EMBL/GenBank/DDBJ databases">
        <authorList>
            <consortium name="The Broad Institute Genome Sequencing Platform"/>
            <consortium name="Broad Institute Genome Sequencing Center for Infectious Disease"/>
            <person name="Ma L.-J."/>
            <person name="Dead R."/>
            <person name="Young S."/>
            <person name="Zeng Q."/>
            <person name="Koehrsen M."/>
            <person name="Alvarado L."/>
            <person name="Berlin A."/>
            <person name="Chapman S.B."/>
            <person name="Chen Z."/>
            <person name="Freedman E."/>
            <person name="Gellesch M."/>
            <person name="Goldberg J."/>
            <person name="Griggs A."/>
            <person name="Gujja S."/>
            <person name="Heilman E.R."/>
            <person name="Heiman D."/>
            <person name="Hepburn T."/>
            <person name="Howarth C."/>
            <person name="Jen D."/>
            <person name="Larson L."/>
            <person name="Mehta T."/>
            <person name="Neiman D."/>
            <person name="Pearson M."/>
            <person name="Roberts A."/>
            <person name="Saif S."/>
            <person name="Shea T."/>
            <person name="Shenoy N."/>
            <person name="Sisk P."/>
            <person name="Stolte C."/>
            <person name="Sykes S."/>
            <person name="Walk T."/>
            <person name="White J."/>
            <person name="Yandava C."/>
            <person name="Haas B."/>
            <person name="Nusbaum C."/>
            <person name="Birren B."/>
        </authorList>
    </citation>
    <scope>NUCLEOTIDE SEQUENCE</scope>
    <source>
        <strain evidence="7">R3-111a-1</strain>
    </source>
</reference>
<dbReference type="InterPro" id="IPR002885">
    <property type="entry name" value="PPR_rpt"/>
</dbReference>
<dbReference type="Pfam" id="PF13041">
    <property type="entry name" value="PPR_2"/>
    <property type="match status" value="1"/>
</dbReference>
<protein>
    <recommendedName>
        <fullName evidence="10">Pentatricopeptide repeat protein</fullName>
    </recommendedName>
</protein>
<reference evidence="7" key="3">
    <citation type="submission" date="2010-09" db="EMBL/GenBank/DDBJ databases">
        <title>Annotation of Gaeumannomyces graminis var. tritici R3-111a-1.</title>
        <authorList>
            <consortium name="The Broad Institute Genome Sequencing Platform"/>
            <person name="Ma L.-J."/>
            <person name="Dead R."/>
            <person name="Young S.K."/>
            <person name="Zeng Q."/>
            <person name="Gargeya S."/>
            <person name="Fitzgerald M."/>
            <person name="Haas B."/>
            <person name="Abouelleil A."/>
            <person name="Alvarado L."/>
            <person name="Arachchi H.M."/>
            <person name="Berlin A."/>
            <person name="Brown A."/>
            <person name="Chapman S.B."/>
            <person name="Chen Z."/>
            <person name="Dunbar C."/>
            <person name="Freedman E."/>
            <person name="Gearin G."/>
            <person name="Gellesch M."/>
            <person name="Goldberg J."/>
            <person name="Griggs A."/>
            <person name="Gujja S."/>
            <person name="Heiman D."/>
            <person name="Howarth C."/>
            <person name="Larson L."/>
            <person name="Lui A."/>
            <person name="MacDonald P.J.P."/>
            <person name="Mehta T."/>
            <person name="Montmayeur A."/>
            <person name="Murphy C."/>
            <person name="Neiman D."/>
            <person name="Pearson M."/>
            <person name="Priest M."/>
            <person name="Roberts A."/>
            <person name="Saif S."/>
            <person name="Shea T."/>
            <person name="Shenoy N."/>
            <person name="Sisk P."/>
            <person name="Stolte C."/>
            <person name="Sykes S."/>
            <person name="Yandava C."/>
            <person name="Wortman J."/>
            <person name="Nusbaum C."/>
            <person name="Birren B."/>
        </authorList>
    </citation>
    <scope>NUCLEOTIDE SEQUENCE</scope>
    <source>
        <strain evidence="7">R3-111a-1</strain>
    </source>
</reference>
<dbReference type="EnsemblFungi" id="EJT69997">
    <property type="protein sequence ID" value="EJT69997"/>
    <property type="gene ID" value="GGTG_12174"/>
</dbReference>
<reference evidence="8" key="4">
    <citation type="journal article" date="2015" name="G3 (Bethesda)">
        <title>Genome sequences of three phytopathogenic species of the Magnaporthaceae family of fungi.</title>
        <authorList>
            <person name="Okagaki L.H."/>
            <person name="Nunes C.C."/>
            <person name="Sailsbery J."/>
            <person name="Clay B."/>
            <person name="Brown D."/>
            <person name="John T."/>
            <person name="Oh Y."/>
            <person name="Young N."/>
            <person name="Fitzgerald M."/>
            <person name="Haas B.J."/>
            <person name="Zeng Q."/>
            <person name="Young S."/>
            <person name="Adiconis X."/>
            <person name="Fan L."/>
            <person name="Levin J.Z."/>
            <person name="Mitchell T.K."/>
            <person name="Okubara P.A."/>
            <person name="Farman M.L."/>
            <person name="Kohn L.M."/>
            <person name="Birren B."/>
            <person name="Ma L.-J."/>
            <person name="Dean R.A."/>
        </authorList>
    </citation>
    <scope>NUCLEOTIDE SEQUENCE</scope>
    <source>
        <strain evidence="8">R3-111a-1</strain>
    </source>
</reference>
<gene>
    <name evidence="8" type="primary">20352632</name>
    <name evidence="7" type="ORF">GGTG_12174</name>
</gene>
<evidence type="ECO:0000313" key="9">
    <source>
        <dbReference type="Proteomes" id="UP000006039"/>
    </source>
</evidence>
<dbReference type="VEuPathDB" id="FungiDB:GGTG_12174"/>
<feature type="region of interest" description="Disordered" evidence="6">
    <location>
        <begin position="124"/>
        <end position="145"/>
    </location>
</feature>
<organism evidence="7">
    <name type="scientific">Gaeumannomyces tritici (strain R3-111a-1)</name>
    <name type="common">Wheat and barley take-all root rot fungus</name>
    <name type="synonym">Gaeumannomyces graminis var. tritici</name>
    <dbReference type="NCBI Taxonomy" id="644352"/>
    <lineage>
        <taxon>Eukaryota</taxon>
        <taxon>Fungi</taxon>
        <taxon>Dikarya</taxon>
        <taxon>Ascomycota</taxon>
        <taxon>Pezizomycotina</taxon>
        <taxon>Sordariomycetes</taxon>
        <taxon>Sordariomycetidae</taxon>
        <taxon>Magnaporthales</taxon>
        <taxon>Magnaporthaceae</taxon>
        <taxon>Gaeumannomyces</taxon>
    </lineage>
</organism>
<name>J3PF95_GAET3</name>
<dbReference type="PROSITE" id="PS51375">
    <property type="entry name" value="PPR"/>
    <property type="match status" value="3"/>
</dbReference>
<keyword evidence="9" id="KW-1185">Reference proteome</keyword>
<dbReference type="GeneID" id="20352632"/>
<dbReference type="AlphaFoldDB" id="J3PF95"/>
<evidence type="ECO:0000313" key="8">
    <source>
        <dbReference type="EnsemblFungi" id="EJT69997"/>
    </source>
</evidence>
<dbReference type="RefSeq" id="XP_009228331.1">
    <property type="nucleotide sequence ID" value="XM_009230067.1"/>
</dbReference>
<reference evidence="8" key="5">
    <citation type="submission" date="2018-04" db="UniProtKB">
        <authorList>
            <consortium name="EnsemblFungi"/>
        </authorList>
    </citation>
    <scope>IDENTIFICATION</scope>
    <source>
        <strain evidence="8">R3-111a-1</strain>
    </source>
</reference>
<feature type="repeat" description="PPR" evidence="5">
    <location>
        <begin position="435"/>
        <end position="469"/>
    </location>
</feature>
<comment type="similarity">
    <text evidence="1">Belongs to the CCM1 family.</text>
</comment>
<dbReference type="PANTHER" id="PTHR47936:SF1">
    <property type="entry name" value="PENTATRICOPEPTIDE REPEAT-CONTAINING PROTEIN GUN1, CHLOROPLASTIC"/>
    <property type="match status" value="1"/>
</dbReference>
<dbReference type="InterPro" id="IPR011990">
    <property type="entry name" value="TPR-like_helical_dom_sf"/>
</dbReference>
<evidence type="ECO:0000256" key="5">
    <source>
        <dbReference type="PROSITE-ProRule" id="PRU00708"/>
    </source>
</evidence>
<sequence length="881" mass="99862">MIYANLGHMQQWRTLLPPPSLFARRPIALGHLSLRVQTYVFVTVLDKSLKNDTPPRRPRSTTQSAAHVTRQQTAYPHEPLRGVGGGLSKKIDWAPEPEPEENEASSTINDISYVWEYDGLPPSPSPKIKNPFTKNPPPPPRPLTKDWKAWKQRYLREVRVHRQAARVPHRLDERPTPEGEIPEIRMVGDDTMKTVFNRWKKAMRRAHSSVGRYGKQDEPLSDLLKLDTAKEMSAAWKKVPENERVHEFINQVILATKSVPEKIPMVIEALLPITQPPPPHFVLEDILRQIANQAHANFQNMDMPSALSCVRTVLRNTWPEYVRLDQDTLFKVIEKGDQPGILALYHDLQNYDHLLSGQTLQHLVSRLAGGRTMEAKREALLILEQLQKRGGRYNINNGPGRRIATLLLSDRTDGTTNHRPAELMQRLLALGSRPNRITYTALIQSLTFGGELETAWMVYRNMEEQGIIPDSILIQVMIAASAKANNLDSVVQALALTGKTPILEEYGWNLLLYTILHWRQPGTRLAERAPTRFQLLMAALCKIFDPQPLHAICDKDLGDLLDVDALDIDSELGAVINGIPRFVDRRQTPKSTTLRIMLVGYIRSLPEPNEVLAFYARFDELLKRGHPAVLALVEGDRAVVYNTIMLSLSYSSTSRPAVFNVMRSLLEDNPTPLQAHVETSEYETPRRPRPDKHSWNIVLDAILRNGDFMQAARHLRQMQSYGIEPNQATWNIQVRGHARMQNAERTVDTLRKMEEAGFEADRFTINAFGSLRNKEVALDMLESFMSKREMHPYVGAGDPHAGKDLEWLSDPVAAEFDNMYKELTDEPTPPIAEATPPIDDWQAMPQAPVPTGGGQPFEFDGWNGLNLQYKKTKEPARNPDS</sequence>
<proteinExistence type="inferred from homology"/>
<accession>J3PF95</accession>
<dbReference type="HOGENOM" id="CLU_326782_0_0_1"/>
<evidence type="ECO:0000313" key="7">
    <source>
        <dbReference type="EMBL" id="EJT69997.1"/>
    </source>
</evidence>
<feature type="region of interest" description="Disordered" evidence="6">
    <location>
        <begin position="49"/>
        <end position="107"/>
    </location>
</feature>
<dbReference type="eggNOG" id="KOG4197">
    <property type="taxonomic scope" value="Eukaryota"/>
</dbReference>
<dbReference type="STRING" id="644352.J3PF95"/>
<dbReference type="PANTHER" id="PTHR47936">
    <property type="entry name" value="PPR_LONG DOMAIN-CONTAINING PROTEIN"/>
    <property type="match status" value="1"/>
</dbReference>
<dbReference type="Pfam" id="PF01535">
    <property type="entry name" value="PPR"/>
    <property type="match status" value="1"/>
</dbReference>
<feature type="repeat" description="PPR" evidence="5">
    <location>
        <begin position="726"/>
        <end position="760"/>
    </location>
</feature>
<evidence type="ECO:0000256" key="4">
    <source>
        <dbReference type="ARBA" id="ARBA00044511"/>
    </source>
</evidence>
<dbReference type="Proteomes" id="UP000006039">
    <property type="component" value="Unassembled WGS sequence"/>
</dbReference>
<evidence type="ECO:0000256" key="3">
    <source>
        <dbReference type="ARBA" id="ARBA00044493"/>
    </source>
</evidence>
<dbReference type="NCBIfam" id="TIGR00756">
    <property type="entry name" value="PPR"/>
    <property type="match status" value="2"/>
</dbReference>
<evidence type="ECO:0008006" key="10">
    <source>
        <dbReference type="Google" id="ProtNLM"/>
    </source>
</evidence>
<dbReference type="EMBL" id="GL385402">
    <property type="protein sequence ID" value="EJT69997.1"/>
    <property type="molecule type" value="Genomic_DNA"/>
</dbReference>
<reference evidence="9" key="1">
    <citation type="submission" date="2010-07" db="EMBL/GenBank/DDBJ databases">
        <title>The genome sequence of Gaeumannomyces graminis var. tritici strain R3-111a-1.</title>
        <authorList>
            <consortium name="The Broad Institute Genome Sequencing Platform"/>
            <person name="Ma L.-J."/>
            <person name="Dead R."/>
            <person name="Young S."/>
            <person name="Zeng Q."/>
            <person name="Koehrsen M."/>
            <person name="Alvarado L."/>
            <person name="Berlin A."/>
            <person name="Chapman S.B."/>
            <person name="Chen Z."/>
            <person name="Freedman E."/>
            <person name="Gellesch M."/>
            <person name="Goldberg J."/>
            <person name="Griggs A."/>
            <person name="Gujja S."/>
            <person name="Heilman E.R."/>
            <person name="Heiman D."/>
            <person name="Hepburn T."/>
            <person name="Howarth C."/>
            <person name="Jen D."/>
            <person name="Larson L."/>
            <person name="Mehta T."/>
            <person name="Neiman D."/>
            <person name="Pearson M."/>
            <person name="Roberts A."/>
            <person name="Saif S."/>
            <person name="Shea T."/>
            <person name="Shenoy N."/>
            <person name="Sisk P."/>
            <person name="Stolte C."/>
            <person name="Sykes S."/>
            <person name="Walk T."/>
            <person name="White J."/>
            <person name="Yandava C."/>
            <person name="Haas B."/>
            <person name="Nusbaum C."/>
            <person name="Birren B."/>
        </authorList>
    </citation>
    <scope>NUCLEOTIDE SEQUENCE [LARGE SCALE GENOMIC DNA]</scope>
    <source>
        <strain evidence="9">R3-111a-1</strain>
    </source>
</reference>
<evidence type="ECO:0000256" key="2">
    <source>
        <dbReference type="ARBA" id="ARBA00022737"/>
    </source>
</evidence>
<evidence type="ECO:0000256" key="1">
    <source>
        <dbReference type="ARBA" id="ARBA00006192"/>
    </source>
</evidence>
<feature type="repeat" description="PPR" evidence="5">
    <location>
        <begin position="691"/>
        <end position="725"/>
    </location>
</feature>
<feature type="compositionally biased region" description="Polar residues" evidence="6">
    <location>
        <begin position="60"/>
        <end position="74"/>
    </location>
</feature>